<evidence type="ECO:0000256" key="1">
    <source>
        <dbReference type="SAM" id="MobiDB-lite"/>
    </source>
</evidence>
<gene>
    <name evidence="2" type="ORF">BN1723_020465</name>
</gene>
<feature type="region of interest" description="Disordered" evidence="1">
    <location>
        <begin position="80"/>
        <end position="102"/>
    </location>
</feature>
<sequence>MVKAGGSWQCELVVPEHIRQSAGTGSHGHFGAGPDHEAESASWIIEVSSQVIFSTSASVGYEVVLARDEKSLNLNSLPVIGGQAKAPQPGKVSDLVHHDHTK</sequence>
<name>A0A0G4NNH4_VERLO</name>
<dbReference type="AlphaFoldDB" id="A0A0G4NNH4"/>
<evidence type="ECO:0000313" key="2">
    <source>
        <dbReference type="EMBL" id="CRK48020.1"/>
    </source>
</evidence>
<reference evidence="3" key="1">
    <citation type="submission" date="2015-05" db="EMBL/GenBank/DDBJ databases">
        <authorList>
            <person name="Fogelqvist Johan"/>
        </authorList>
    </citation>
    <scope>NUCLEOTIDE SEQUENCE [LARGE SCALE GENOMIC DNA]</scope>
</reference>
<proteinExistence type="predicted"/>
<dbReference type="Proteomes" id="UP000045706">
    <property type="component" value="Unassembled WGS sequence"/>
</dbReference>
<organism evidence="2 3">
    <name type="scientific">Verticillium longisporum</name>
    <name type="common">Verticillium dahliae var. longisporum</name>
    <dbReference type="NCBI Taxonomy" id="100787"/>
    <lineage>
        <taxon>Eukaryota</taxon>
        <taxon>Fungi</taxon>
        <taxon>Dikarya</taxon>
        <taxon>Ascomycota</taxon>
        <taxon>Pezizomycotina</taxon>
        <taxon>Sordariomycetes</taxon>
        <taxon>Hypocreomycetidae</taxon>
        <taxon>Glomerellales</taxon>
        <taxon>Plectosphaerellaceae</taxon>
        <taxon>Verticillium</taxon>
    </lineage>
</organism>
<feature type="non-terminal residue" evidence="2">
    <location>
        <position position="102"/>
    </location>
</feature>
<accession>A0A0G4NNH4</accession>
<dbReference type="EMBL" id="CVQI01037190">
    <property type="protein sequence ID" value="CRK48020.1"/>
    <property type="molecule type" value="Genomic_DNA"/>
</dbReference>
<protein>
    <submittedName>
        <fullName evidence="2">Uncharacterized protein</fullName>
    </submittedName>
</protein>
<evidence type="ECO:0000313" key="3">
    <source>
        <dbReference type="Proteomes" id="UP000045706"/>
    </source>
</evidence>